<dbReference type="InterPro" id="IPR022121">
    <property type="entry name" value="Peptidase_M73_camelysin"/>
</dbReference>
<protein>
    <submittedName>
        <fullName evidence="2">M73 family metallopeptidase</fullName>
    </submittedName>
</protein>
<evidence type="ECO:0000313" key="2">
    <source>
        <dbReference type="EMBL" id="UPL18800.1"/>
    </source>
</evidence>
<keyword evidence="3" id="KW-1185">Reference proteome</keyword>
<dbReference type="RefSeq" id="WP_131492938.1">
    <property type="nucleotide sequence ID" value="NZ_CP078078.1"/>
</dbReference>
<reference evidence="2 3" key="1">
    <citation type="submission" date="2021-06" db="EMBL/GenBank/DDBJ databases">
        <title>Genome-based taxonomic framework of Microbacterium strains isolated from marine environment, the description of four new species and reclassification of four preexisting species.</title>
        <authorList>
            <person name="Lee S.D."/>
            <person name="Kim S.-M."/>
            <person name="Byeon Y.-S."/>
            <person name="Yang H.L."/>
            <person name="Kim I.S."/>
        </authorList>
    </citation>
    <scope>NUCLEOTIDE SEQUENCE [LARGE SCALE GENOMIC DNA]</scope>
    <source>
        <strain evidence="2 3">KSW4-10</strain>
    </source>
</reference>
<dbReference type="InterPro" id="IPR023833">
    <property type="entry name" value="Signal_pept_SipW-depend-type"/>
</dbReference>
<dbReference type="NCBIfam" id="TIGR04088">
    <property type="entry name" value="cognate_SipW"/>
    <property type="match status" value="1"/>
</dbReference>
<keyword evidence="1" id="KW-0732">Signal</keyword>
<evidence type="ECO:0000313" key="3">
    <source>
        <dbReference type="Proteomes" id="UP000830631"/>
    </source>
</evidence>
<dbReference type="Proteomes" id="UP000830631">
    <property type="component" value="Chromosome"/>
</dbReference>
<feature type="signal peptide" evidence="1">
    <location>
        <begin position="1"/>
        <end position="28"/>
    </location>
</feature>
<accession>A0ABY4J456</accession>
<name>A0ABY4J456_9MICO</name>
<gene>
    <name evidence="2" type="ORF">KV397_14050</name>
</gene>
<proteinExistence type="predicted"/>
<feature type="chain" id="PRO_5047390141" evidence="1">
    <location>
        <begin position="29"/>
        <end position="184"/>
    </location>
</feature>
<evidence type="ECO:0000256" key="1">
    <source>
        <dbReference type="SAM" id="SignalP"/>
    </source>
</evidence>
<organism evidence="2 3">
    <name type="scientific">Microbacterium aurugineum</name>
    <dbReference type="NCBI Taxonomy" id="2851642"/>
    <lineage>
        <taxon>Bacteria</taxon>
        <taxon>Bacillati</taxon>
        <taxon>Actinomycetota</taxon>
        <taxon>Actinomycetes</taxon>
        <taxon>Micrococcales</taxon>
        <taxon>Microbacteriaceae</taxon>
        <taxon>Microbacterium</taxon>
    </lineage>
</organism>
<dbReference type="EMBL" id="CP078078">
    <property type="protein sequence ID" value="UPL18800.1"/>
    <property type="molecule type" value="Genomic_DNA"/>
</dbReference>
<sequence>MDVKISTRAKVLAAIGIIAVAAVGATLAAFTDTGNVETTFTSGTLDLKFDDDQDGNPDNYLVDFSAGFDNLAPGDSVDLDLLVYNSGTIDALLSLGAPILTNSEGTPATALEDYLTVVITDTGTSTELFNGTLASASFTGLDISSGGAANGTTLNIVVSFDSAAPVGAAGQGVTVVFPFEATQA</sequence>
<dbReference type="Pfam" id="PF12389">
    <property type="entry name" value="Peptidase_M73"/>
    <property type="match status" value="1"/>
</dbReference>